<dbReference type="AlphaFoldDB" id="A0A4W3HK50"/>
<evidence type="ECO:0000313" key="7">
    <source>
        <dbReference type="Ensembl" id="ENSCMIP00000016416.1"/>
    </source>
</evidence>
<dbReference type="OMA" id="QRENFIP"/>
<reference evidence="7" key="4">
    <citation type="submission" date="2025-08" db="UniProtKB">
        <authorList>
            <consortium name="Ensembl"/>
        </authorList>
    </citation>
    <scope>IDENTIFICATION</scope>
</reference>
<dbReference type="Gene3D" id="6.20.210.20">
    <property type="entry name" value="THAP domain"/>
    <property type="match status" value="1"/>
</dbReference>
<reference evidence="8" key="2">
    <citation type="journal article" date="2007" name="PLoS Biol.">
        <title>Survey sequencing and comparative analysis of the elephant shark (Callorhinchus milii) genome.</title>
        <authorList>
            <person name="Venkatesh B."/>
            <person name="Kirkness E.F."/>
            <person name="Loh Y.H."/>
            <person name="Halpern A.L."/>
            <person name="Lee A.P."/>
            <person name="Johnson J."/>
            <person name="Dandona N."/>
            <person name="Viswanathan L.D."/>
            <person name="Tay A."/>
            <person name="Venter J.C."/>
            <person name="Strausberg R.L."/>
            <person name="Brenner S."/>
        </authorList>
    </citation>
    <scope>NUCLEOTIDE SEQUENCE [LARGE SCALE GENOMIC DNA]</scope>
</reference>
<keyword evidence="3" id="KW-0862">Zinc</keyword>
<feature type="domain" description="THAP-type" evidence="6">
    <location>
        <begin position="1"/>
        <end position="72"/>
    </location>
</feature>
<organism evidence="7 8">
    <name type="scientific">Callorhinchus milii</name>
    <name type="common">Ghost shark</name>
    <dbReference type="NCBI Taxonomy" id="7868"/>
    <lineage>
        <taxon>Eukaryota</taxon>
        <taxon>Metazoa</taxon>
        <taxon>Chordata</taxon>
        <taxon>Craniata</taxon>
        <taxon>Vertebrata</taxon>
        <taxon>Chondrichthyes</taxon>
        <taxon>Holocephali</taxon>
        <taxon>Chimaeriformes</taxon>
        <taxon>Callorhinchidae</taxon>
        <taxon>Callorhinchus</taxon>
    </lineage>
</organism>
<evidence type="ECO:0000256" key="1">
    <source>
        <dbReference type="ARBA" id="ARBA00022723"/>
    </source>
</evidence>
<evidence type="ECO:0000256" key="4">
    <source>
        <dbReference type="ARBA" id="ARBA00023125"/>
    </source>
</evidence>
<evidence type="ECO:0000256" key="5">
    <source>
        <dbReference type="PROSITE-ProRule" id="PRU00309"/>
    </source>
</evidence>
<keyword evidence="2 5" id="KW-0863">Zinc-finger</keyword>
<evidence type="ECO:0000256" key="2">
    <source>
        <dbReference type="ARBA" id="ARBA00022771"/>
    </source>
</evidence>
<keyword evidence="8" id="KW-1185">Reference proteome</keyword>
<name>A0A4W3HK50_CALMI</name>
<dbReference type="GO" id="GO:0008270">
    <property type="term" value="F:zinc ion binding"/>
    <property type="evidence" value="ECO:0007669"/>
    <property type="project" value="UniProtKB-KW"/>
</dbReference>
<dbReference type="GeneTree" id="ENSGT00940000161088"/>
<reference evidence="8" key="1">
    <citation type="journal article" date="2006" name="Science">
        <title>Ancient noncoding elements conserved in the human genome.</title>
        <authorList>
            <person name="Venkatesh B."/>
            <person name="Kirkness E.F."/>
            <person name="Loh Y.H."/>
            <person name="Halpern A.L."/>
            <person name="Lee A.P."/>
            <person name="Johnson J."/>
            <person name="Dandona N."/>
            <person name="Viswanathan L.D."/>
            <person name="Tay A."/>
            <person name="Venter J.C."/>
            <person name="Strausberg R.L."/>
            <person name="Brenner S."/>
        </authorList>
    </citation>
    <scope>NUCLEOTIDE SEQUENCE [LARGE SCALE GENOMIC DNA]</scope>
</reference>
<keyword evidence="1" id="KW-0479">Metal-binding</keyword>
<dbReference type="InterPro" id="IPR026521">
    <property type="entry name" value="THAP2"/>
</dbReference>
<dbReference type="InParanoid" id="A0A4W3HK50"/>
<dbReference type="PANTHER" id="PTHR47696">
    <property type="entry name" value="THAP DOMAIN-CONTAINING PROTEIN 2"/>
    <property type="match status" value="1"/>
</dbReference>
<evidence type="ECO:0000256" key="3">
    <source>
        <dbReference type="ARBA" id="ARBA00022833"/>
    </source>
</evidence>
<dbReference type="Ensembl" id="ENSCMIT00000016746.1">
    <property type="protein sequence ID" value="ENSCMIP00000016416.1"/>
    <property type="gene ID" value="ENSCMIG00000007913.1"/>
</dbReference>
<dbReference type="SMART" id="SM00980">
    <property type="entry name" value="THAP"/>
    <property type="match status" value="1"/>
</dbReference>
<dbReference type="PROSITE" id="PS50950">
    <property type="entry name" value="ZF_THAP"/>
    <property type="match status" value="1"/>
</dbReference>
<dbReference type="GO" id="GO:0003677">
    <property type="term" value="F:DNA binding"/>
    <property type="evidence" value="ECO:0007669"/>
    <property type="project" value="UniProtKB-UniRule"/>
</dbReference>
<dbReference type="SMART" id="SM00692">
    <property type="entry name" value="DM3"/>
    <property type="match status" value="1"/>
</dbReference>
<reference evidence="8" key="3">
    <citation type="journal article" date="2014" name="Nature">
        <title>Elephant shark genome provides unique insights into gnathostome evolution.</title>
        <authorList>
            <consortium name="International Elephant Shark Genome Sequencing Consortium"/>
            <person name="Venkatesh B."/>
            <person name="Lee A.P."/>
            <person name="Ravi V."/>
            <person name="Maurya A.K."/>
            <person name="Lian M.M."/>
            <person name="Swann J.B."/>
            <person name="Ohta Y."/>
            <person name="Flajnik M.F."/>
            <person name="Sutoh Y."/>
            <person name="Kasahara M."/>
            <person name="Hoon S."/>
            <person name="Gangu V."/>
            <person name="Roy S.W."/>
            <person name="Irimia M."/>
            <person name="Korzh V."/>
            <person name="Kondrychyn I."/>
            <person name="Lim Z.W."/>
            <person name="Tay B.H."/>
            <person name="Tohari S."/>
            <person name="Kong K.W."/>
            <person name="Ho S."/>
            <person name="Lorente-Galdos B."/>
            <person name="Quilez J."/>
            <person name="Marques-Bonet T."/>
            <person name="Raney B.J."/>
            <person name="Ingham P.W."/>
            <person name="Tay A."/>
            <person name="Hillier L.W."/>
            <person name="Minx P."/>
            <person name="Boehm T."/>
            <person name="Wilson R.K."/>
            <person name="Brenner S."/>
            <person name="Warren W.C."/>
        </authorList>
    </citation>
    <scope>NUCLEOTIDE SEQUENCE [LARGE SCALE GENOMIC DNA]</scope>
</reference>
<accession>A0A4W3HK50</accession>
<dbReference type="PANTHER" id="PTHR47696:SF1">
    <property type="entry name" value="THAP DOMAIN-CONTAINING PROTEIN 2"/>
    <property type="match status" value="1"/>
</dbReference>
<protein>
    <recommendedName>
        <fullName evidence="6">THAP-type domain-containing protein</fullName>
    </recommendedName>
</protein>
<dbReference type="SUPFAM" id="SSF57716">
    <property type="entry name" value="Glucocorticoid receptor-like (DNA-binding domain)"/>
    <property type="match status" value="1"/>
</dbReference>
<dbReference type="Pfam" id="PF05485">
    <property type="entry name" value="THAP"/>
    <property type="match status" value="1"/>
</dbReference>
<keyword evidence="4 5" id="KW-0238">DNA-binding</keyword>
<dbReference type="InterPro" id="IPR038441">
    <property type="entry name" value="THAP_Znf_sf"/>
</dbReference>
<dbReference type="Proteomes" id="UP000314986">
    <property type="component" value="Unassembled WGS sequence"/>
</dbReference>
<proteinExistence type="predicted"/>
<reference evidence="7" key="5">
    <citation type="submission" date="2025-09" db="UniProtKB">
        <authorList>
            <consortium name="Ensembl"/>
        </authorList>
    </citation>
    <scope>IDENTIFICATION</scope>
</reference>
<evidence type="ECO:0000259" key="6">
    <source>
        <dbReference type="PROSITE" id="PS50950"/>
    </source>
</evidence>
<sequence length="84" mass="10033">QYILCSALRCLEDMIRFPSNAYRRTEWVQLVQRENFIPGKHTFLCSRHFESTCFDRTGQTRRLREDAVPTIFDFPPHLQDKVSI</sequence>
<evidence type="ECO:0000313" key="8">
    <source>
        <dbReference type="Proteomes" id="UP000314986"/>
    </source>
</evidence>
<dbReference type="InterPro" id="IPR006612">
    <property type="entry name" value="THAP_Znf"/>
</dbReference>